<dbReference type="Gene3D" id="1.10.10.10">
    <property type="entry name" value="Winged helix-like DNA-binding domain superfamily/Winged helix DNA-binding domain"/>
    <property type="match status" value="1"/>
</dbReference>
<dbReference type="InterPro" id="IPR036388">
    <property type="entry name" value="WH-like_DNA-bd_sf"/>
</dbReference>
<evidence type="ECO:0000313" key="1">
    <source>
        <dbReference type="EMBL" id="GAH15697.1"/>
    </source>
</evidence>
<organism evidence="1">
    <name type="scientific">marine sediment metagenome</name>
    <dbReference type="NCBI Taxonomy" id="412755"/>
    <lineage>
        <taxon>unclassified sequences</taxon>
        <taxon>metagenomes</taxon>
        <taxon>ecological metagenomes</taxon>
    </lineage>
</organism>
<dbReference type="AlphaFoldDB" id="X1D655"/>
<accession>X1D655</accession>
<name>X1D655_9ZZZZ</name>
<gene>
    <name evidence="1" type="ORF">S01H4_63568</name>
</gene>
<protein>
    <submittedName>
        <fullName evidence="1">Uncharacterized protein</fullName>
    </submittedName>
</protein>
<sequence>TILSFHTSSRNPIPRVRLCSALKEFNISDRHIRDRIKQLRRSGHLIGSSSGDNSGYYLITTPTDLQEFLVREYQAKINDMRQTVEAMTKSASQRWGPDSIQLKLL</sequence>
<feature type="non-terminal residue" evidence="1">
    <location>
        <position position="1"/>
    </location>
</feature>
<proteinExistence type="predicted"/>
<comment type="caution">
    <text evidence="1">The sequence shown here is derived from an EMBL/GenBank/DDBJ whole genome shotgun (WGS) entry which is preliminary data.</text>
</comment>
<reference evidence="1" key="1">
    <citation type="journal article" date="2014" name="Front. Microbiol.">
        <title>High frequency of phylogenetically diverse reductive dehalogenase-homologous genes in deep subseafloor sedimentary metagenomes.</title>
        <authorList>
            <person name="Kawai M."/>
            <person name="Futagami T."/>
            <person name="Toyoda A."/>
            <person name="Takaki Y."/>
            <person name="Nishi S."/>
            <person name="Hori S."/>
            <person name="Arai W."/>
            <person name="Tsubouchi T."/>
            <person name="Morono Y."/>
            <person name="Uchiyama I."/>
            <person name="Ito T."/>
            <person name="Fujiyama A."/>
            <person name="Inagaki F."/>
            <person name="Takami H."/>
        </authorList>
    </citation>
    <scope>NUCLEOTIDE SEQUENCE</scope>
    <source>
        <strain evidence="1">Expedition CK06-06</strain>
    </source>
</reference>
<dbReference type="EMBL" id="BART01038268">
    <property type="protein sequence ID" value="GAH15697.1"/>
    <property type="molecule type" value="Genomic_DNA"/>
</dbReference>